<organism evidence="2 3">
    <name type="scientific">Micropruina glycogenica</name>
    <dbReference type="NCBI Taxonomy" id="75385"/>
    <lineage>
        <taxon>Bacteria</taxon>
        <taxon>Bacillati</taxon>
        <taxon>Actinomycetota</taxon>
        <taxon>Actinomycetes</taxon>
        <taxon>Propionibacteriales</taxon>
        <taxon>Nocardioidaceae</taxon>
        <taxon>Micropruina</taxon>
    </lineage>
</organism>
<evidence type="ECO:0000313" key="3">
    <source>
        <dbReference type="Proteomes" id="UP000238164"/>
    </source>
</evidence>
<dbReference type="EMBL" id="LT985188">
    <property type="protein sequence ID" value="SPD88521.1"/>
    <property type="molecule type" value="Genomic_DNA"/>
</dbReference>
<feature type="transmembrane region" description="Helical" evidence="1">
    <location>
        <begin position="12"/>
        <end position="34"/>
    </location>
</feature>
<evidence type="ECO:0008006" key="4">
    <source>
        <dbReference type="Google" id="ProtNLM"/>
    </source>
</evidence>
<sequence>MKSERGMVSFEVAFGVMLAAVVALGLCYLLALVVQLGELQATAGEVARQRARDDTAAAARAERDAPVGTRVRVSNSGRDVVVIAELNSQPWGLWIPAMPLSARAVVAREGA</sequence>
<keyword evidence="3" id="KW-1185">Reference proteome</keyword>
<name>A0A2N9JLS0_9ACTN</name>
<gene>
    <name evidence="2" type="ORF">MPLG2_3491</name>
</gene>
<dbReference type="AlphaFoldDB" id="A0A2N9JLS0"/>
<evidence type="ECO:0000313" key="2">
    <source>
        <dbReference type="EMBL" id="SPD88521.1"/>
    </source>
</evidence>
<accession>A0A2N9JLS0</accession>
<keyword evidence="1" id="KW-0812">Transmembrane</keyword>
<protein>
    <recommendedName>
        <fullName evidence="4">TadE-like protein</fullName>
    </recommendedName>
</protein>
<evidence type="ECO:0000256" key="1">
    <source>
        <dbReference type="SAM" id="Phobius"/>
    </source>
</evidence>
<proteinExistence type="predicted"/>
<dbReference type="KEGG" id="mgg:MPLG2_3491"/>
<keyword evidence="1" id="KW-1133">Transmembrane helix</keyword>
<reference evidence="2 3" key="1">
    <citation type="submission" date="2018-02" db="EMBL/GenBank/DDBJ databases">
        <authorList>
            <person name="Cohen D.B."/>
            <person name="Kent A.D."/>
        </authorList>
    </citation>
    <scope>NUCLEOTIDE SEQUENCE [LARGE SCALE GENOMIC DNA]</scope>
    <source>
        <strain evidence="2">1</strain>
    </source>
</reference>
<dbReference type="RefSeq" id="WP_105187010.1">
    <property type="nucleotide sequence ID" value="NZ_BAAAGO010000001.1"/>
</dbReference>
<keyword evidence="1" id="KW-0472">Membrane</keyword>
<dbReference type="Proteomes" id="UP000238164">
    <property type="component" value="Chromosome 1"/>
</dbReference>